<dbReference type="Gene3D" id="3.40.50.360">
    <property type="match status" value="1"/>
</dbReference>
<dbReference type="InterPro" id="IPR029039">
    <property type="entry name" value="Flavoprotein-like_sf"/>
</dbReference>
<accession>A0A7I8DP99</accession>
<gene>
    <name evidence="2" type="ORF">bsdcttw_32690</name>
</gene>
<dbReference type="PANTHER" id="PTHR39201:SF1">
    <property type="entry name" value="FLAVODOXIN-LIKE DOMAIN-CONTAINING PROTEIN"/>
    <property type="match status" value="1"/>
</dbReference>
<proteinExistence type="predicted"/>
<dbReference type="KEGG" id="acht:bsdcttw_32690"/>
<evidence type="ECO:0000259" key="1">
    <source>
        <dbReference type="PROSITE" id="PS50902"/>
    </source>
</evidence>
<sequence length="159" mass="17904">MKTLIVFYSLEGNTKIIADILAEELDSECIELKPDKEIPKGGFTKFLWGGKSVLFHEKPTLTNEFPDIDEYDTIFIGTPIWASSYTPPIASFLEKVSIRGKKIALFACHAGGGAEKCFEKLKSQLNDNQIIGTITFTDPGKEEREKIKAQLKHWLHEIT</sequence>
<dbReference type="Pfam" id="PF12682">
    <property type="entry name" value="Flavodoxin_4"/>
    <property type="match status" value="1"/>
</dbReference>
<evidence type="ECO:0000313" key="3">
    <source>
        <dbReference type="Proteomes" id="UP000515703"/>
    </source>
</evidence>
<dbReference type="GO" id="GO:0010181">
    <property type="term" value="F:FMN binding"/>
    <property type="evidence" value="ECO:0007669"/>
    <property type="project" value="InterPro"/>
</dbReference>
<dbReference type="GO" id="GO:0016651">
    <property type="term" value="F:oxidoreductase activity, acting on NAD(P)H"/>
    <property type="evidence" value="ECO:0007669"/>
    <property type="project" value="UniProtKB-ARBA"/>
</dbReference>
<dbReference type="PANTHER" id="PTHR39201">
    <property type="entry name" value="EXPORTED PROTEIN-RELATED"/>
    <property type="match status" value="1"/>
</dbReference>
<dbReference type="GO" id="GO:0009055">
    <property type="term" value="F:electron transfer activity"/>
    <property type="evidence" value="ECO:0007669"/>
    <property type="project" value="InterPro"/>
</dbReference>
<name>A0A7I8DP99_9FIRM</name>
<reference evidence="2 3" key="1">
    <citation type="submission" date="2020-08" db="EMBL/GenBank/DDBJ databases">
        <title>Draft genome sequencing of an Anaerocolumna strain isolated from anoxic soil subjected to BSD treatment.</title>
        <authorList>
            <person name="Uek A."/>
            <person name="Tonouchi A."/>
        </authorList>
    </citation>
    <scope>NUCLEOTIDE SEQUENCE [LARGE SCALE GENOMIC DNA]</scope>
    <source>
        <strain evidence="2 3">CTTW</strain>
    </source>
</reference>
<dbReference type="Proteomes" id="UP000515703">
    <property type="component" value="Chromosome"/>
</dbReference>
<dbReference type="InterPro" id="IPR008254">
    <property type="entry name" value="Flavodoxin/NO_synth"/>
</dbReference>
<keyword evidence="3" id="KW-1185">Reference proteome</keyword>
<dbReference type="RefSeq" id="WP_185255924.1">
    <property type="nucleotide sequence ID" value="NZ_AP023368.1"/>
</dbReference>
<dbReference type="PROSITE" id="PS00201">
    <property type="entry name" value="FLAVODOXIN"/>
    <property type="match status" value="1"/>
</dbReference>
<reference evidence="2 3" key="2">
    <citation type="submission" date="2020-08" db="EMBL/GenBank/DDBJ databases">
        <authorList>
            <person name="Ueki A."/>
            <person name="Tonouchi A."/>
        </authorList>
    </citation>
    <scope>NUCLEOTIDE SEQUENCE [LARGE SCALE GENOMIC DNA]</scope>
    <source>
        <strain evidence="2 3">CTTW</strain>
    </source>
</reference>
<dbReference type="AlphaFoldDB" id="A0A7I8DP99"/>
<dbReference type="EMBL" id="AP023368">
    <property type="protein sequence ID" value="BCK00229.1"/>
    <property type="molecule type" value="Genomic_DNA"/>
</dbReference>
<evidence type="ECO:0000313" key="2">
    <source>
        <dbReference type="EMBL" id="BCK00229.1"/>
    </source>
</evidence>
<dbReference type="SUPFAM" id="SSF52218">
    <property type="entry name" value="Flavoproteins"/>
    <property type="match status" value="1"/>
</dbReference>
<protein>
    <submittedName>
        <fullName evidence="2">Flavodoxin</fullName>
    </submittedName>
</protein>
<dbReference type="PROSITE" id="PS50902">
    <property type="entry name" value="FLAVODOXIN_LIKE"/>
    <property type="match status" value="1"/>
</dbReference>
<dbReference type="InterPro" id="IPR001226">
    <property type="entry name" value="Flavodoxin_CS"/>
</dbReference>
<feature type="domain" description="Flavodoxin-like" evidence="1">
    <location>
        <begin position="3"/>
        <end position="159"/>
    </location>
</feature>
<organism evidence="2 3">
    <name type="scientific">Anaerocolumna chitinilytica</name>
    <dbReference type="NCBI Taxonomy" id="1727145"/>
    <lineage>
        <taxon>Bacteria</taxon>
        <taxon>Bacillati</taxon>
        <taxon>Bacillota</taxon>
        <taxon>Clostridia</taxon>
        <taxon>Lachnospirales</taxon>
        <taxon>Lachnospiraceae</taxon>
        <taxon>Anaerocolumna</taxon>
    </lineage>
</organism>